<accession>A0A8J7I9S5</accession>
<dbReference type="EMBL" id="JAECZA010000059">
    <property type="protein sequence ID" value="MBH8574172.1"/>
    <property type="molecule type" value="Genomic_DNA"/>
</dbReference>
<protein>
    <submittedName>
        <fullName evidence="3">Uncharacterized protein</fullName>
    </submittedName>
</protein>
<dbReference type="AlphaFoldDB" id="A0A8J7I9S5"/>
<evidence type="ECO:0000256" key="2">
    <source>
        <dbReference type="SAM" id="SignalP"/>
    </source>
</evidence>
<name>A0A8J7I9S5_9NOST</name>
<dbReference type="RefSeq" id="WP_214432991.1">
    <property type="nucleotide sequence ID" value="NZ_CAWPUQ010000294.1"/>
</dbReference>
<feature type="compositionally biased region" description="Basic residues" evidence="1">
    <location>
        <begin position="65"/>
        <end position="84"/>
    </location>
</feature>
<evidence type="ECO:0000256" key="1">
    <source>
        <dbReference type="SAM" id="MobiDB-lite"/>
    </source>
</evidence>
<proteinExistence type="predicted"/>
<evidence type="ECO:0000313" key="4">
    <source>
        <dbReference type="Proteomes" id="UP000662314"/>
    </source>
</evidence>
<keyword evidence="4" id="KW-1185">Reference proteome</keyword>
<gene>
    <name evidence="3" type="ORF">I8752_14330</name>
</gene>
<feature type="region of interest" description="Disordered" evidence="1">
    <location>
        <begin position="42"/>
        <end position="84"/>
    </location>
</feature>
<feature type="chain" id="PRO_5035166066" evidence="2">
    <location>
        <begin position="23"/>
        <end position="84"/>
    </location>
</feature>
<feature type="signal peptide" evidence="2">
    <location>
        <begin position="1"/>
        <end position="22"/>
    </location>
</feature>
<sequence length="84" mass="9750">MKPLVSFVMALFLGTTSVGVVALDSQAAPRNQIVSQRVLNRTPRQNRVRPDSSRYMRRGYIQQNRTRRGQQRLSPRRNTRPISR</sequence>
<organism evidence="3 4">
    <name type="scientific">Dendronalium phyllosphericum CENA369</name>
    <dbReference type="NCBI Taxonomy" id="1725256"/>
    <lineage>
        <taxon>Bacteria</taxon>
        <taxon>Bacillati</taxon>
        <taxon>Cyanobacteriota</taxon>
        <taxon>Cyanophyceae</taxon>
        <taxon>Nostocales</taxon>
        <taxon>Nostocaceae</taxon>
        <taxon>Dendronalium</taxon>
        <taxon>Dendronalium phyllosphericum</taxon>
    </lineage>
</organism>
<comment type="caution">
    <text evidence="3">The sequence shown here is derived from an EMBL/GenBank/DDBJ whole genome shotgun (WGS) entry which is preliminary data.</text>
</comment>
<evidence type="ECO:0000313" key="3">
    <source>
        <dbReference type="EMBL" id="MBH8574172.1"/>
    </source>
</evidence>
<keyword evidence="2" id="KW-0732">Signal</keyword>
<dbReference type="Proteomes" id="UP000662314">
    <property type="component" value="Unassembled WGS sequence"/>
</dbReference>
<reference evidence="3 4" key="1">
    <citation type="journal article" date="2021" name="Int. J. Syst. Evol. Microbiol.">
        <title>Amazonocrinis nigriterrae gen. nov., sp. nov., Atlanticothrix silvestris gen. nov., sp. nov. and Dendronalium phyllosphericum gen. nov., sp. nov., nostocacean cyanobacteria from Brazilian environments.</title>
        <authorList>
            <person name="Alvarenga D.O."/>
            <person name="Andreote A.P.D."/>
            <person name="Branco L.H.Z."/>
            <person name="Delbaje E."/>
            <person name="Cruz R.B."/>
            <person name="Varani A.M."/>
            <person name="Fiore M.F."/>
        </authorList>
    </citation>
    <scope>NUCLEOTIDE SEQUENCE [LARGE SCALE GENOMIC DNA]</scope>
    <source>
        <strain evidence="3 4">CENA369</strain>
    </source>
</reference>